<dbReference type="Pfam" id="PF02518">
    <property type="entry name" value="HATPase_c"/>
    <property type="match status" value="1"/>
</dbReference>
<comment type="caution">
    <text evidence="11">The sequence shown here is derived from an EMBL/GenBank/DDBJ whole genome shotgun (WGS) entry which is preliminary data.</text>
</comment>
<dbReference type="InterPro" id="IPR036890">
    <property type="entry name" value="HATPase_C_sf"/>
</dbReference>
<dbReference type="EMBL" id="LNJC01000048">
    <property type="protein sequence ID" value="KYC49092.1"/>
    <property type="molecule type" value="Genomic_DNA"/>
</dbReference>
<feature type="domain" description="PAS" evidence="7">
    <location>
        <begin position="35"/>
        <end position="83"/>
    </location>
</feature>
<gene>
    <name evidence="9" type="ORF">APG10_01549</name>
    <name evidence="10" type="ORF">APG11_01616</name>
    <name evidence="11" type="ORF">APG12_01684</name>
</gene>
<dbReference type="InterPro" id="IPR000014">
    <property type="entry name" value="PAS"/>
</dbReference>
<accession>A0A150IPP1</accession>
<dbReference type="EMBL" id="LNGF01000042">
    <property type="protein sequence ID" value="KYC46858.1"/>
    <property type="molecule type" value="Genomic_DNA"/>
</dbReference>
<dbReference type="PATRIC" id="fig|1706437.3.peg.1622"/>
<evidence type="ECO:0000313" key="14">
    <source>
        <dbReference type="Proteomes" id="UP000092403"/>
    </source>
</evidence>
<dbReference type="InterPro" id="IPR003594">
    <property type="entry name" value="HATPase_dom"/>
</dbReference>
<evidence type="ECO:0000256" key="5">
    <source>
        <dbReference type="ARBA" id="ARBA00022777"/>
    </source>
</evidence>
<organism evidence="11 14">
    <name type="scientific">Candidatus Methanofastidiosum methylothiophilum</name>
    <dbReference type="NCBI Taxonomy" id="1705564"/>
    <lineage>
        <taxon>Archaea</taxon>
        <taxon>Methanobacteriati</taxon>
        <taxon>Methanobacteriota</taxon>
        <taxon>Stenosarchaea group</taxon>
        <taxon>Candidatus Methanofastidiosia</taxon>
        <taxon>Candidatus Methanofastidiosales</taxon>
        <taxon>Candidatus Methanofastidiosaceae</taxon>
        <taxon>Candidatus Methanofastidiosum</taxon>
    </lineage>
</organism>
<dbReference type="InterPro" id="IPR035965">
    <property type="entry name" value="PAS-like_dom_sf"/>
</dbReference>
<name>A0A150IVY1_9EURY</name>
<dbReference type="PRINTS" id="PR00344">
    <property type="entry name" value="BCTRLSENSOR"/>
</dbReference>
<dbReference type="EMBL" id="LNGE01000050">
    <property type="protein sequence ID" value="KYC44644.1"/>
    <property type="molecule type" value="Genomic_DNA"/>
</dbReference>
<dbReference type="PROSITE" id="PS50113">
    <property type="entry name" value="PAC"/>
    <property type="match status" value="2"/>
</dbReference>
<dbReference type="SMART" id="SM00387">
    <property type="entry name" value="HATPase_c"/>
    <property type="match status" value="1"/>
</dbReference>
<evidence type="ECO:0000313" key="12">
    <source>
        <dbReference type="Proteomes" id="UP000091929"/>
    </source>
</evidence>
<dbReference type="InterPro" id="IPR000700">
    <property type="entry name" value="PAS-assoc_C"/>
</dbReference>
<evidence type="ECO:0000313" key="11">
    <source>
        <dbReference type="EMBL" id="KYC49092.1"/>
    </source>
</evidence>
<evidence type="ECO:0000256" key="3">
    <source>
        <dbReference type="ARBA" id="ARBA00022553"/>
    </source>
</evidence>
<dbReference type="PATRIC" id="fig|1706436.3.peg.1567"/>
<dbReference type="NCBIfam" id="TIGR00229">
    <property type="entry name" value="sensory_box"/>
    <property type="match status" value="1"/>
</dbReference>
<dbReference type="PANTHER" id="PTHR43304">
    <property type="entry name" value="PHYTOCHROME-LIKE PROTEIN CPH1"/>
    <property type="match status" value="1"/>
</dbReference>
<dbReference type="SMART" id="SM00091">
    <property type="entry name" value="PAS"/>
    <property type="match status" value="2"/>
</dbReference>
<dbReference type="Proteomes" id="UP000092401">
    <property type="component" value="Unassembled WGS sequence"/>
</dbReference>
<evidence type="ECO:0000313" key="13">
    <source>
        <dbReference type="Proteomes" id="UP000092401"/>
    </source>
</evidence>
<evidence type="ECO:0000256" key="2">
    <source>
        <dbReference type="ARBA" id="ARBA00012438"/>
    </source>
</evidence>
<dbReference type="EC" id="2.7.13.3" evidence="2"/>
<dbReference type="SUPFAM" id="SSF55785">
    <property type="entry name" value="PYP-like sensor domain (PAS domain)"/>
    <property type="match status" value="2"/>
</dbReference>
<evidence type="ECO:0000259" key="6">
    <source>
        <dbReference type="PROSITE" id="PS50109"/>
    </source>
</evidence>
<dbReference type="Gene3D" id="3.30.565.10">
    <property type="entry name" value="Histidine kinase-like ATPase, C-terminal domain"/>
    <property type="match status" value="1"/>
</dbReference>
<evidence type="ECO:0000256" key="1">
    <source>
        <dbReference type="ARBA" id="ARBA00000085"/>
    </source>
</evidence>
<comment type="catalytic activity">
    <reaction evidence="1">
        <text>ATP + protein L-histidine = ADP + protein N-phospho-L-histidine.</text>
        <dbReference type="EC" id="2.7.13.3"/>
    </reaction>
</comment>
<dbReference type="Pfam" id="PF13426">
    <property type="entry name" value="PAS_9"/>
    <property type="match status" value="2"/>
</dbReference>
<dbReference type="PANTHER" id="PTHR43304:SF1">
    <property type="entry name" value="PAC DOMAIN-CONTAINING PROTEIN"/>
    <property type="match status" value="1"/>
</dbReference>
<dbReference type="Proteomes" id="UP000092403">
    <property type="component" value="Unassembled WGS sequence"/>
</dbReference>
<keyword evidence="3" id="KW-0597">Phosphoprotein</keyword>
<evidence type="ECO:0000256" key="4">
    <source>
        <dbReference type="ARBA" id="ARBA00022679"/>
    </source>
</evidence>
<reference evidence="12 13" key="1">
    <citation type="journal article" date="2016" name="ISME J.">
        <title>Chasing the elusive Euryarchaeota class WSA2: genomes reveal a uniquely fastidious methyl-reducing methanogen.</title>
        <authorList>
            <person name="Nobu M.K."/>
            <person name="Narihiro T."/>
            <person name="Kuroda K."/>
            <person name="Mei R."/>
            <person name="Liu W.T."/>
        </authorList>
    </citation>
    <scope>NUCLEOTIDE SEQUENCE [LARGE SCALE GENOMIC DNA]</scope>
    <source>
        <strain evidence="9">B03fssc0709_Meth_Bin005</strain>
        <strain evidence="10">B15fssc0709_Meth_Bin003</strain>
        <strain evidence="11">BMIXfssc0709_Meth_Bin006</strain>
    </source>
</reference>
<keyword evidence="5 11" id="KW-0418">Kinase</keyword>
<dbReference type="CDD" id="cd00075">
    <property type="entry name" value="HATPase"/>
    <property type="match status" value="1"/>
</dbReference>
<keyword evidence="4" id="KW-0808">Transferase</keyword>
<dbReference type="InterPro" id="IPR005467">
    <property type="entry name" value="His_kinase_dom"/>
</dbReference>
<dbReference type="SUPFAM" id="SSF55874">
    <property type="entry name" value="ATPase domain of HSP90 chaperone/DNA topoisomerase II/histidine kinase"/>
    <property type="match status" value="1"/>
</dbReference>
<dbReference type="GO" id="GO:0004673">
    <property type="term" value="F:protein histidine kinase activity"/>
    <property type="evidence" value="ECO:0007669"/>
    <property type="project" value="UniProtKB-EC"/>
</dbReference>
<dbReference type="Proteomes" id="UP000091929">
    <property type="component" value="Unassembled WGS sequence"/>
</dbReference>
<feature type="domain" description="PAC" evidence="8">
    <location>
        <begin position="207"/>
        <end position="259"/>
    </location>
</feature>
<dbReference type="CDD" id="cd00130">
    <property type="entry name" value="PAS"/>
    <property type="match status" value="1"/>
</dbReference>
<protein>
    <recommendedName>
        <fullName evidence="2">histidine kinase</fullName>
        <ecNumber evidence="2">2.7.13.3</ecNumber>
    </recommendedName>
</protein>
<evidence type="ECO:0000313" key="9">
    <source>
        <dbReference type="EMBL" id="KYC44644.1"/>
    </source>
</evidence>
<accession>A0A150IJ05</accession>
<dbReference type="PROSITE" id="PS50109">
    <property type="entry name" value="HIS_KIN"/>
    <property type="match status" value="1"/>
</dbReference>
<accession>A0A150IVY1</accession>
<dbReference type="InterPro" id="IPR052162">
    <property type="entry name" value="Sensor_kinase/Photoreceptor"/>
</dbReference>
<sequence>MGKEDDTSSKIKKNKKYNTFIPNAYLNHAYALPNISINREGVIVYVNDDTSRILGYTKKELLGMEATNIYLNPSDREFLLKELYEEGKIQNFNVKLKTKNGKLVECKLEKSVFRDSEGNILGHTGTIKDIQLESDLRQKLENENKKLFSVLEQMPVYICLYDSNRNIVFANKYLKNRFKKIESNKCYKIFYDYKEPCEICPVLKVFETNEPIVYEKTQKDGKIFELHTYPFLDNEGNKFVLELGIDITQRKKTEEQMIQINETLEILNKILRHDILNDLTVALNFCDLISTEDVDIKERVMKSISKSVELIENAREFEKTFNGNFWSKEVKLFDIKSKINDLTKHYPEIKINLLGNCRILVDESIIIVFDNIIRNARLHGKADEINISIKRDGKYCEVSFADNGIGIPEEAKNKLFEEGFSFGPNKGSGLGLYISKKIIEKHGGIITATDNKPKGTIINLRFKSEDPHEIC</sequence>
<evidence type="ECO:0000313" key="10">
    <source>
        <dbReference type="EMBL" id="KYC46858.1"/>
    </source>
</evidence>
<evidence type="ECO:0000259" key="8">
    <source>
        <dbReference type="PROSITE" id="PS50113"/>
    </source>
</evidence>
<dbReference type="InterPro" id="IPR004358">
    <property type="entry name" value="Sig_transdc_His_kin-like_C"/>
</dbReference>
<feature type="domain" description="PAC" evidence="8">
    <location>
        <begin position="90"/>
        <end position="142"/>
    </location>
</feature>
<feature type="domain" description="Histidine kinase" evidence="6">
    <location>
        <begin position="368"/>
        <end position="466"/>
    </location>
</feature>
<proteinExistence type="predicted"/>
<dbReference type="Gene3D" id="3.30.450.20">
    <property type="entry name" value="PAS domain"/>
    <property type="match status" value="2"/>
</dbReference>
<dbReference type="AlphaFoldDB" id="A0A150IVY1"/>
<dbReference type="PATRIC" id="fig|1706438.3.peg.1688"/>
<evidence type="ECO:0000259" key="7">
    <source>
        <dbReference type="PROSITE" id="PS50112"/>
    </source>
</evidence>
<dbReference type="PROSITE" id="PS50112">
    <property type="entry name" value="PAS"/>
    <property type="match status" value="1"/>
</dbReference>